<dbReference type="AlphaFoldDB" id="S0FL41"/>
<dbReference type="STRING" id="1195236.CTER_4451"/>
<dbReference type="PATRIC" id="fig|1195236.3.peg.4638"/>
<protein>
    <submittedName>
        <fullName evidence="1">Uncharacterized protein</fullName>
    </submittedName>
</protein>
<keyword evidence="2" id="KW-1185">Reference proteome</keyword>
<organism evidence="1 2">
    <name type="scientific">Ruminiclostridium cellobioparum subsp. termitidis CT1112</name>
    <dbReference type="NCBI Taxonomy" id="1195236"/>
    <lineage>
        <taxon>Bacteria</taxon>
        <taxon>Bacillati</taxon>
        <taxon>Bacillota</taxon>
        <taxon>Clostridia</taxon>
        <taxon>Eubacteriales</taxon>
        <taxon>Oscillospiraceae</taxon>
        <taxon>Ruminiclostridium</taxon>
    </lineage>
</organism>
<accession>S0FL41</accession>
<evidence type="ECO:0000313" key="2">
    <source>
        <dbReference type="Proteomes" id="UP000014155"/>
    </source>
</evidence>
<dbReference type="EMBL" id="AORV01000062">
    <property type="protein sequence ID" value="EMS69889.1"/>
    <property type="molecule type" value="Genomic_DNA"/>
</dbReference>
<gene>
    <name evidence="1" type="ORF">CTER_4451</name>
</gene>
<name>S0FL41_RUMCE</name>
<reference evidence="1 2" key="1">
    <citation type="journal article" date="2013" name="Genome Announc.">
        <title>Draft Genome Sequence of the Cellulolytic, Mesophilic, Anaerobic Bacterium Clostridium termitidis Strain CT1112 (DSM 5398).</title>
        <authorList>
            <person name="Lal S."/>
            <person name="Ramachandran U."/>
            <person name="Zhang X."/>
            <person name="Munir R."/>
            <person name="Sparling R."/>
            <person name="Levin D.B."/>
        </authorList>
    </citation>
    <scope>NUCLEOTIDE SEQUENCE [LARGE SCALE GENOMIC DNA]</scope>
    <source>
        <strain evidence="1 2">CT1112</strain>
    </source>
</reference>
<dbReference type="Proteomes" id="UP000014155">
    <property type="component" value="Unassembled WGS sequence"/>
</dbReference>
<evidence type="ECO:0000313" key="1">
    <source>
        <dbReference type="EMBL" id="EMS69889.1"/>
    </source>
</evidence>
<comment type="caution">
    <text evidence="1">The sequence shown here is derived from an EMBL/GenBank/DDBJ whole genome shotgun (WGS) entry which is preliminary data.</text>
</comment>
<sequence>MYLMNSCMRQLNKVIAQEKPCMNNNLHWLDPLLNKCDRRNFLYDVF</sequence>
<proteinExistence type="predicted"/>